<dbReference type="Pfam" id="PF22725">
    <property type="entry name" value="GFO_IDH_MocA_C3"/>
    <property type="match status" value="1"/>
</dbReference>
<gene>
    <name evidence="5" type="ORF">GCM10025868_20860</name>
</gene>
<dbReference type="PANTHER" id="PTHR22604:SF105">
    <property type="entry name" value="TRANS-1,2-DIHYDROBENZENE-1,2-DIOL DEHYDROGENASE"/>
    <property type="match status" value="1"/>
</dbReference>
<evidence type="ECO:0000256" key="2">
    <source>
        <dbReference type="ARBA" id="ARBA00023002"/>
    </source>
</evidence>
<evidence type="ECO:0000313" key="6">
    <source>
        <dbReference type="Proteomes" id="UP001157017"/>
    </source>
</evidence>
<comment type="caution">
    <text evidence="5">The sequence shown here is derived from an EMBL/GenBank/DDBJ whole genome shotgun (WGS) entry which is preliminary data.</text>
</comment>
<sequence length="329" mass="35068">MTDLDSRPVRFGVVGTGGIAATFTDDLALLGPDTPAEVVAVGSRTQESADAFAAAHGVARAHGSYDALLADPDVDVVYVATPHPWHHPVALDAVRAGKHLLIEKPFTMTGDEAQEVVDAARDAGVFCMEAMWARWNPHVVAVREVLESGVLGDVVSVVADHAQWFEHDASHRVFAPELGGGALLDLGVYVVSFASMVLGTPTRVTARATPAFTGVDAQTSILLEHESGAHAVLSTTLLAKGSNRAAIVGTEGRLEIDEVWYAPTSFTVTPREGEAWTWDEPHEGHGLRHEAAEVVRCLRAGLLESPVLPLDETVAIMRTLDEVRAQSDL</sequence>
<evidence type="ECO:0000259" key="4">
    <source>
        <dbReference type="Pfam" id="PF22725"/>
    </source>
</evidence>
<evidence type="ECO:0000313" key="5">
    <source>
        <dbReference type="EMBL" id="GMA86836.1"/>
    </source>
</evidence>
<dbReference type="InterPro" id="IPR036291">
    <property type="entry name" value="NAD(P)-bd_dom_sf"/>
</dbReference>
<protein>
    <submittedName>
        <fullName evidence="5">Oxidoreductase</fullName>
    </submittedName>
</protein>
<comment type="similarity">
    <text evidence="1">Belongs to the Gfo/Idh/MocA family.</text>
</comment>
<feature type="domain" description="GFO/IDH/MocA-like oxidoreductase" evidence="4">
    <location>
        <begin position="140"/>
        <end position="255"/>
    </location>
</feature>
<proteinExistence type="inferred from homology"/>
<dbReference type="InterPro" id="IPR050984">
    <property type="entry name" value="Gfo/Idh/MocA_domain"/>
</dbReference>
<evidence type="ECO:0000256" key="1">
    <source>
        <dbReference type="ARBA" id="ARBA00010928"/>
    </source>
</evidence>
<accession>A0ABQ6JH09</accession>
<evidence type="ECO:0000259" key="3">
    <source>
        <dbReference type="Pfam" id="PF01408"/>
    </source>
</evidence>
<reference evidence="6" key="1">
    <citation type="journal article" date="2019" name="Int. J. Syst. Evol. Microbiol.">
        <title>The Global Catalogue of Microorganisms (GCM) 10K type strain sequencing project: providing services to taxonomists for standard genome sequencing and annotation.</title>
        <authorList>
            <consortium name="The Broad Institute Genomics Platform"/>
            <consortium name="The Broad Institute Genome Sequencing Center for Infectious Disease"/>
            <person name="Wu L."/>
            <person name="Ma J."/>
        </authorList>
    </citation>
    <scope>NUCLEOTIDE SEQUENCE [LARGE SCALE GENOMIC DNA]</scope>
    <source>
        <strain evidence="6">NBRC 108730</strain>
    </source>
</reference>
<dbReference type="SUPFAM" id="SSF51735">
    <property type="entry name" value="NAD(P)-binding Rossmann-fold domains"/>
    <property type="match status" value="1"/>
</dbReference>
<dbReference type="SUPFAM" id="SSF55347">
    <property type="entry name" value="Glyceraldehyde-3-phosphate dehydrogenase-like, C-terminal domain"/>
    <property type="match status" value="1"/>
</dbReference>
<dbReference type="EMBL" id="BSUZ01000001">
    <property type="protein sequence ID" value="GMA86836.1"/>
    <property type="molecule type" value="Genomic_DNA"/>
</dbReference>
<dbReference type="Gene3D" id="3.30.360.10">
    <property type="entry name" value="Dihydrodipicolinate Reductase, domain 2"/>
    <property type="match status" value="1"/>
</dbReference>
<keyword evidence="6" id="KW-1185">Reference proteome</keyword>
<dbReference type="InterPro" id="IPR055170">
    <property type="entry name" value="GFO_IDH_MocA-like_dom"/>
</dbReference>
<organism evidence="5 6">
    <name type="scientific">Angustibacter aerolatus</name>
    <dbReference type="NCBI Taxonomy" id="1162965"/>
    <lineage>
        <taxon>Bacteria</taxon>
        <taxon>Bacillati</taxon>
        <taxon>Actinomycetota</taxon>
        <taxon>Actinomycetes</taxon>
        <taxon>Kineosporiales</taxon>
        <taxon>Kineosporiaceae</taxon>
    </lineage>
</organism>
<dbReference type="Pfam" id="PF01408">
    <property type="entry name" value="GFO_IDH_MocA"/>
    <property type="match status" value="1"/>
</dbReference>
<dbReference type="InterPro" id="IPR000683">
    <property type="entry name" value="Gfo/Idh/MocA-like_OxRdtase_N"/>
</dbReference>
<dbReference type="Proteomes" id="UP001157017">
    <property type="component" value="Unassembled WGS sequence"/>
</dbReference>
<dbReference type="Gene3D" id="3.40.50.720">
    <property type="entry name" value="NAD(P)-binding Rossmann-like Domain"/>
    <property type="match status" value="1"/>
</dbReference>
<name>A0ABQ6JH09_9ACTN</name>
<keyword evidence="2" id="KW-0560">Oxidoreductase</keyword>
<feature type="domain" description="Gfo/Idh/MocA-like oxidoreductase N-terminal" evidence="3">
    <location>
        <begin position="9"/>
        <end position="129"/>
    </location>
</feature>
<dbReference type="PANTHER" id="PTHR22604">
    <property type="entry name" value="OXIDOREDUCTASES"/>
    <property type="match status" value="1"/>
</dbReference>